<evidence type="ECO:0000256" key="5">
    <source>
        <dbReference type="ARBA" id="ARBA00023012"/>
    </source>
</evidence>
<dbReference type="InterPro" id="IPR004358">
    <property type="entry name" value="Sig_transdc_His_kin-like_C"/>
</dbReference>
<protein>
    <recommendedName>
        <fullName evidence="2">histidine kinase</fullName>
        <ecNumber evidence="2">2.7.13.3</ecNumber>
    </recommendedName>
</protein>
<keyword evidence="4 9" id="KW-0808">Transferase</keyword>
<dbReference type="Gene3D" id="1.10.287.130">
    <property type="match status" value="1"/>
</dbReference>
<evidence type="ECO:0000313" key="9">
    <source>
        <dbReference type="EMBL" id="MBD2250777.1"/>
    </source>
</evidence>
<dbReference type="PRINTS" id="PR00344">
    <property type="entry name" value="BCTRLSENSOR"/>
</dbReference>
<dbReference type="SMART" id="SM00388">
    <property type="entry name" value="HisKA"/>
    <property type="match status" value="1"/>
</dbReference>
<keyword evidence="7" id="KW-1133">Transmembrane helix</keyword>
<dbReference type="Proteomes" id="UP000621307">
    <property type="component" value="Unassembled WGS sequence"/>
</dbReference>
<dbReference type="EC" id="2.7.13.3" evidence="2"/>
<dbReference type="InterPro" id="IPR003594">
    <property type="entry name" value="HATPase_dom"/>
</dbReference>
<evidence type="ECO:0000256" key="3">
    <source>
        <dbReference type="ARBA" id="ARBA00022553"/>
    </source>
</evidence>
<keyword evidence="7" id="KW-0472">Membrane</keyword>
<dbReference type="CDD" id="cd00082">
    <property type="entry name" value="HisKA"/>
    <property type="match status" value="1"/>
</dbReference>
<dbReference type="Gene3D" id="3.30.565.10">
    <property type="entry name" value="Histidine kinase-like ATPase, C-terminal domain"/>
    <property type="match status" value="1"/>
</dbReference>
<dbReference type="EMBL" id="JACJQL010000005">
    <property type="protein sequence ID" value="MBD2250777.1"/>
    <property type="molecule type" value="Genomic_DNA"/>
</dbReference>
<dbReference type="SMART" id="SM00387">
    <property type="entry name" value="HATPase_c"/>
    <property type="match status" value="1"/>
</dbReference>
<dbReference type="SUPFAM" id="SSF47384">
    <property type="entry name" value="Homodimeric domain of signal transducing histidine kinase"/>
    <property type="match status" value="1"/>
</dbReference>
<keyword evidence="3" id="KW-0597">Phosphoprotein</keyword>
<evidence type="ECO:0000256" key="7">
    <source>
        <dbReference type="SAM" id="Phobius"/>
    </source>
</evidence>
<comment type="caution">
    <text evidence="9">The sequence shown here is derived from an EMBL/GenBank/DDBJ whole genome shotgun (WGS) entry which is preliminary data.</text>
</comment>
<comment type="catalytic activity">
    <reaction evidence="1">
        <text>ATP + protein L-histidine = ADP + protein N-phospho-L-histidine.</text>
        <dbReference type="EC" id="2.7.13.3"/>
    </reaction>
</comment>
<evidence type="ECO:0000256" key="2">
    <source>
        <dbReference type="ARBA" id="ARBA00012438"/>
    </source>
</evidence>
<keyword evidence="4 9" id="KW-0418">Kinase</keyword>
<organism evidence="9 10">
    <name type="scientific">Nostoc parmelioides FACHB-3921</name>
    <dbReference type="NCBI Taxonomy" id="2692909"/>
    <lineage>
        <taxon>Bacteria</taxon>
        <taxon>Bacillati</taxon>
        <taxon>Cyanobacteriota</taxon>
        <taxon>Cyanophyceae</taxon>
        <taxon>Nostocales</taxon>
        <taxon>Nostocaceae</taxon>
        <taxon>Nostoc</taxon>
    </lineage>
</organism>
<dbReference type="PANTHER" id="PTHR43065">
    <property type="entry name" value="SENSOR HISTIDINE KINASE"/>
    <property type="match status" value="1"/>
</dbReference>
<evidence type="ECO:0000256" key="1">
    <source>
        <dbReference type="ARBA" id="ARBA00000085"/>
    </source>
</evidence>
<dbReference type="RefSeq" id="WP_190566127.1">
    <property type="nucleotide sequence ID" value="NZ_JACJQL010000005.1"/>
</dbReference>
<reference evidence="9 10" key="1">
    <citation type="journal article" date="2020" name="ISME J.">
        <title>Comparative genomics reveals insights into cyanobacterial evolution and habitat adaptation.</title>
        <authorList>
            <person name="Chen M.Y."/>
            <person name="Teng W.K."/>
            <person name="Zhao L."/>
            <person name="Hu C.X."/>
            <person name="Zhou Y.K."/>
            <person name="Han B.P."/>
            <person name="Song L.R."/>
            <person name="Shu W.S."/>
        </authorList>
    </citation>
    <scope>NUCLEOTIDE SEQUENCE [LARGE SCALE GENOMIC DNA]</scope>
    <source>
        <strain evidence="9 10">FACHB-3921</strain>
    </source>
</reference>
<dbReference type="InterPro" id="IPR003661">
    <property type="entry name" value="HisK_dim/P_dom"/>
</dbReference>
<dbReference type="PANTHER" id="PTHR43065:SF50">
    <property type="entry name" value="HISTIDINE KINASE"/>
    <property type="match status" value="1"/>
</dbReference>
<name>A0ABR8BCQ8_9NOSO</name>
<feature type="transmembrane region" description="Helical" evidence="7">
    <location>
        <begin position="192"/>
        <end position="218"/>
    </location>
</feature>
<keyword evidence="5" id="KW-0902">Two-component regulatory system</keyword>
<feature type="transmembrane region" description="Helical" evidence="7">
    <location>
        <begin position="21"/>
        <end position="39"/>
    </location>
</feature>
<keyword evidence="6" id="KW-0175">Coiled coil</keyword>
<proteinExistence type="predicted"/>
<dbReference type="SUPFAM" id="SSF55874">
    <property type="entry name" value="ATPase domain of HSP90 chaperone/DNA topoisomerase II/histidine kinase"/>
    <property type="match status" value="1"/>
</dbReference>
<evidence type="ECO:0000256" key="4">
    <source>
        <dbReference type="ARBA" id="ARBA00022777"/>
    </source>
</evidence>
<gene>
    <name evidence="9" type="ORF">H6G14_05565</name>
</gene>
<feature type="coiled-coil region" evidence="6">
    <location>
        <begin position="236"/>
        <end position="274"/>
    </location>
</feature>
<sequence>MFQKLNIKSIFLKLLRLPFKLLPSQLITITVVLTLILFLPQTWVTWQAYNDFNSIIKNELRLQSLSEKITYYDEVLTMSARMNAVTGNSIWEKRYRQFEPLLDAVIKESIQLAPEVYNNQDAKETDLANKRLVEMEYKSFDLVRKGQMLAAKTLLLSSQYESEKRKYASGVNKINQAIAILIDERILKYKIYLLWSVGGSVTSLAFLIPSWLLVLRLLKNYLRTSKIAQITLKDLNHELEMRVEKRSKELRSKNDQLTQTLQELQQTQLQLIQTEKMSSLGEMVAGIAHEINNPITFVKNNVSYVKEYSQDLLNLIQNYQEYYTQPPDIIQAQINDIDLEFIQGDFIKILNSIEYGTNRVEKIVKSLRNFSRLDEAEIKSVDIHEGIDSTLMILSHRLMSTDQHPEILLIKEYTSLPLVECYPGLLNQVFMNILVNAIDALHEYNWQSTEDEIKNSPAIIRICTHQMNESWIQIRIIDNGTGIPENNRDKLFNPFFTTKPLGQGTGIGLSISYQIIVDKHTGKLYCNSTEKQGTEFVIEIPIMQNLSTKLDIGI</sequence>
<evidence type="ECO:0000256" key="6">
    <source>
        <dbReference type="SAM" id="Coils"/>
    </source>
</evidence>
<dbReference type="InterPro" id="IPR036890">
    <property type="entry name" value="HATPase_C_sf"/>
</dbReference>
<dbReference type="InterPro" id="IPR005467">
    <property type="entry name" value="His_kinase_dom"/>
</dbReference>
<feature type="domain" description="Histidine kinase" evidence="8">
    <location>
        <begin position="286"/>
        <end position="544"/>
    </location>
</feature>
<evidence type="ECO:0000313" key="10">
    <source>
        <dbReference type="Proteomes" id="UP000621307"/>
    </source>
</evidence>
<dbReference type="GO" id="GO:0016301">
    <property type="term" value="F:kinase activity"/>
    <property type="evidence" value="ECO:0007669"/>
    <property type="project" value="UniProtKB-KW"/>
</dbReference>
<dbReference type="PROSITE" id="PS50109">
    <property type="entry name" value="HIS_KIN"/>
    <property type="match status" value="1"/>
</dbReference>
<dbReference type="Pfam" id="PF02518">
    <property type="entry name" value="HATPase_c"/>
    <property type="match status" value="1"/>
</dbReference>
<evidence type="ECO:0000259" key="8">
    <source>
        <dbReference type="PROSITE" id="PS50109"/>
    </source>
</evidence>
<keyword evidence="7" id="KW-0812">Transmembrane</keyword>
<keyword evidence="10" id="KW-1185">Reference proteome</keyword>
<accession>A0ABR8BCQ8</accession>
<dbReference type="InterPro" id="IPR036097">
    <property type="entry name" value="HisK_dim/P_sf"/>
</dbReference>